<dbReference type="Pfam" id="PF07734">
    <property type="entry name" value="FBA_1"/>
    <property type="match status" value="1"/>
</dbReference>
<evidence type="ECO:0000259" key="1">
    <source>
        <dbReference type="Pfam" id="PF07734"/>
    </source>
</evidence>
<dbReference type="NCBIfam" id="TIGR01640">
    <property type="entry name" value="F_box_assoc_1"/>
    <property type="match status" value="1"/>
</dbReference>
<organism evidence="2 3">
    <name type="scientific">Brassica oleracea var. oleracea</name>
    <dbReference type="NCBI Taxonomy" id="109376"/>
    <lineage>
        <taxon>Eukaryota</taxon>
        <taxon>Viridiplantae</taxon>
        <taxon>Streptophyta</taxon>
        <taxon>Embryophyta</taxon>
        <taxon>Tracheophyta</taxon>
        <taxon>Spermatophyta</taxon>
        <taxon>Magnoliopsida</taxon>
        <taxon>eudicotyledons</taxon>
        <taxon>Gunneridae</taxon>
        <taxon>Pentapetalae</taxon>
        <taxon>rosids</taxon>
        <taxon>malvids</taxon>
        <taxon>Brassicales</taxon>
        <taxon>Brassicaceae</taxon>
        <taxon>Brassiceae</taxon>
        <taxon>Brassica</taxon>
    </lineage>
</organism>
<dbReference type="OMA" id="NDICVWR"/>
<keyword evidence="3" id="KW-1185">Reference proteome</keyword>
<evidence type="ECO:0000313" key="2">
    <source>
        <dbReference type="EnsemblPlants" id="Bo4g137940.1"/>
    </source>
</evidence>
<dbReference type="RefSeq" id="XP_013633138.1">
    <property type="nucleotide sequence ID" value="XM_013777684.1"/>
</dbReference>
<dbReference type="InterPro" id="IPR050796">
    <property type="entry name" value="SCF_F-box_component"/>
</dbReference>
<evidence type="ECO:0000313" key="3">
    <source>
        <dbReference type="Proteomes" id="UP000032141"/>
    </source>
</evidence>
<dbReference type="AlphaFoldDB" id="A0A0D3BZU6"/>
<protein>
    <recommendedName>
        <fullName evidence="1">F-box associated beta-propeller type 1 domain-containing protein</fullName>
    </recommendedName>
</protein>
<dbReference type="InterPro" id="IPR006527">
    <property type="entry name" value="F-box-assoc_dom_typ1"/>
</dbReference>
<dbReference type="PANTHER" id="PTHR31672">
    <property type="entry name" value="BNACNNG10540D PROTEIN"/>
    <property type="match status" value="1"/>
</dbReference>
<dbReference type="Gramene" id="Bo4g137940.1">
    <property type="protein sequence ID" value="Bo4g137940.1"/>
    <property type="gene ID" value="Bo4g137940"/>
</dbReference>
<dbReference type="KEGG" id="boe:106338786"/>
<name>A0A0D3BZU6_BRAOL</name>
<dbReference type="GeneID" id="106338786"/>
<feature type="domain" description="F-box associated beta-propeller type 1" evidence="1">
    <location>
        <begin position="25"/>
        <end position="290"/>
    </location>
</feature>
<dbReference type="eggNOG" id="ENOG502R1FD">
    <property type="taxonomic scope" value="Eukaryota"/>
</dbReference>
<reference evidence="2 3" key="1">
    <citation type="journal article" date="2014" name="Genome Biol.">
        <title>Transcriptome and methylome profiling reveals relics of genome dominance in the mesopolyploid Brassica oleracea.</title>
        <authorList>
            <person name="Parkin I.A."/>
            <person name="Koh C."/>
            <person name="Tang H."/>
            <person name="Robinson S.J."/>
            <person name="Kagale S."/>
            <person name="Clarke W.E."/>
            <person name="Town C.D."/>
            <person name="Nixon J."/>
            <person name="Krishnakumar V."/>
            <person name="Bidwell S.L."/>
            <person name="Denoeud F."/>
            <person name="Belcram H."/>
            <person name="Links M.G."/>
            <person name="Just J."/>
            <person name="Clarke C."/>
            <person name="Bender T."/>
            <person name="Huebert T."/>
            <person name="Mason A.S."/>
            <person name="Pires J.C."/>
            <person name="Barker G."/>
            <person name="Moore J."/>
            <person name="Walley P.G."/>
            <person name="Manoli S."/>
            <person name="Batley J."/>
            <person name="Edwards D."/>
            <person name="Nelson M.N."/>
            <person name="Wang X."/>
            <person name="Paterson A.H."/>
            <person name="King G."/>
            <person name="Bancroft I."/>
            <person name="Chalhoub B."/>
            <person name="Sharpe A.G."/>
        </authorList>
    </citation>
    <scope>NUCLEOTIDE SEQUENCE</scope>
    <source>
        <strain evidence="2 3">cv. TO1000</strain>
    </source>
</reference>
<dbReference type="OrthoDB" id="1752062at2759"/>
<dbReference type="HOGENOM" id="CLU_910142_0_0_1"/>
<proteinExistence type="predicted"/>
<accession>A0A0D3BZU6</accession>
<dbReference type="PANTHER" id="PTHR31672:SF13">
    <property type="entry name" value="F-BOX PROTEIN CPR30-LIKE"/>
    <property type="match status" value="1"/>
</dbReference>
<sequence>MSNQQPSQLISLQQDGLYLLDFNKTTSLKLNLPFTLPPPTEPVCILHCRGIMCLTLEGHNDLAIWNPSSKEFKRIMMFNSRQTTNPLGFGYDRFSDDYKIVTIIDRKTFIYTFKEKSWRESVTRDTSLDCKFKNRTGTVEDHCMYWIADRSYIKNPCKENTILCFDFVNEEYKELNLPITCKQKFSSWLGVLRGELYIIEHYPCINNDICVWRQKSSDKKIKKWQSEPWINMTKHLKEFKNFEVVFACIARNDDVFIVVKDTRNGDGKVMVYNKAREKFIEVPFGSSLKGFRCMSDYICQSGTSQT</sequence>
<dbReference type="SUPFAM" id="SSF101898">
    <property type="entry name" value="NHL repeat"/>
    <property type="match status" value="1"/>
</dbReference>
<dbReference type="EnsemblPlants" id="Bo4g137940.1">
    <property type="protein sequence ID" value="Bo4g137940.1"/>
    <property type="gene ID" value="Bo4g137940"/>
</dbReference>
<dbReference type="Proteomes" id="UP000032141">
    <property type="component" value="Chromosome C4"/>
</dbReference>
<dbReference type="InterPro" id="IPR017451">
    <property type="entry name" value="F-box-assoc_interact_dom"/>
</dbReference>
<reference evidence="2" key="2">
    <citation type="submission" date="2015-03" db="UniProtKB">
        <authorList>
            <consortium name="EnsemblPlants"/>
        </authorList>
    </citation>
    <scope>IDENTIFICATION</scope>
</reference>